<accession>A0A2I7JZW5</accession>
<dbReference type="GO" id="GO:0030170">
    <property type="term" value="F:pyridoxal phosphate binding"/>
    <property type="evidence" value="ECO:0007669"/>
    <property type="project" value="TreeGrafter"/>
</dbReference>
<dbReference type="AlphaFoldDB" id="A0A2I7JZW5"/>
<dbReference type="PIRSF" id="PIRSF000390">
    <property type="entry name" value="PLP_StrS"/>
    <property type="match status" value="1"/>
</dbReference>
<dbReference type="EMBL" id="CP010705">
    <property type="protein sequence ID" value="AUQ95899.1"/>
    <property type="molecule type" value="Genomic_DNA"/>
</dbReference>
<evidence type="ECO:0000313" key="6">
    <source>
        <dbReference type="Proteomes" id="UP000236536"/>
    </source>
</evidence>
<organism evidence="4 5">
    <name type="scientific">Phaeobacter inhibens</name>
    <dbReference type="NCBI Taxonomy" id="221822"/>
    <lineage>
        <taxon>Bacteria</taxon>
        <taxon>Pseudomonadati</taxon>
        <taxon>Pseudomonadota</taxon>
        <taxon>Alphaproteobacteria</taxon>
        <taxon>Rhodobacterales</taxon>
        <taxon>Roseobacteraceae</taxon>
        <taxon>Phaeobacter</taxon>
    </lineage>
</organism>
<dbReference type="PANTHER" id="PTHR30244:SF34">
    <property type="entry name" value="DTDP-4-AMINO-4,6-DIDEOXYGALACTOSE TRANSAMINASE"/>
    <property type="match status" value="1"/>
</dbReference>
<proteinExistence type="inferred from homology"/>
<evidence type="ECO:0000256" key="1">
    <source>
        <dbReference type="ARBA" id="ARBA00037999"/>
    </source>
</evidence>
<keyword evidence="4" id="KW-0808">Transferase</keyword>
<gene>
    <name evidence="3" type="ORF">PhaeoP66_03150</name>
    <name evidence="4" type="ORF">PhaeoP88_00202</name>
</gene>
<keyword evidence="4" id="KW-0032">Aminotransferase</keyword>
<protein>
    <submittedName>
        <fullName evidence="3 4">Pyridoxal-phosphate-dependent aminotransferase</fullName>
    </submittedName>
</protein>
<dbReference type="Gene3D" id="3.90.1150.10">
    <property type="entry name" value="Aspartate Aminotransferase, domain 1"/>
    <property type="match status" value="1"/>
</dbReference>
<reference evidence="5 6" key="2">
    <citation type="journal article" date="2017" name="Genome Biol. Evol.">
        <title>Trajectories and Drivers of Genome Evolution in Surface-Associated Marine Phaeobacter.</title>
        <authorList>
            <person name="Freese H.M."/>
            <person name="Sikorski J."/>
            <person name="Bunk B."/>
            <person name="Scheuner C."/>
            <person name="Meier-Kolthoff J.P."/>
            <person name="Sproer C."/>
            <person name="Gram L."/>
            <person name="Overmann J."/>
        </authorList>
    </citation>
    <scope>NUCLEOTIDE SEQUENCE [LARGE SCALE GENOMIC DNA]</scope>
    <source>
        <strain evidence="3 6">P66</strain>
        <strain evidence="4 5">P88</strain>
    </source>
</reference>
<dbReference type="Proteomes" id="UP000236447">
    <property type="component" value="Chromosome"/>
</dbReference>
<comment type="similarity">
    <text evidence="1 2">Belongs to the DegT/DnrJ/EryC1 family.</text>
</comment>
<dbReference type="Proteomes" id="UP000236536">
    <property type="component" value="Chromosome"/>
</dbReference>
<dbReference type="Gene3D" id="3.40.640.10">
    <property type="entry name" value="Type I PLP-dependent aspartate aminotransferase-like (Major domain)"/>
    <property type="match status" value="1"/>
</dbReference>
<keyword evidence="6" id="KW-1185">Reference proteome</keyword>
<evidence type="ECO:0000313" key="4">
    <source>
        <dbReference type="EMBL" id="AUQ97607.1"/>
    </source>
</evidence>
<dbReference type="RefSeq" id="WP_102874938.1">
    <property type="nucleotide sequence ID" value="NZ_CP010599.1"/>
</dbReference>
<evidence type="ECO:0000256" key="2">
    <source>
        <dbReference type="RuleBase" id="RU004508"/>
    </source>
</evidence>
<dbReference type="Pfam" id="PF01041">
    <property type="entry name" value="DegT_DnrJ_EryC1"/>
    <property type="match status" value="1"/>
</dbReference>
<dbReference type="InterPro" id="IPR000653">
    <property type="entry name" value="DegT/StrS_aminotransferase"/>
</dbReference>
<evidence type="ECO:0000313" key="5">
    <source>
        <dbReference type="Proteomes" id="UP000236447"/>
    </source>
</evidence>
<dbReference type="EMBL" id="CP010725">
    <property type="protein sequence ID" value="AUQ97607.1"/>
    <property type="molecule type" value="Genomic_DNA"/>
</dbReference>
<keyword evidence="2" id="KW-0663">Pyridoxal phosphate</keyword>
<reference evidence="3 6" key="3">
    <citation type="journal article" date="2017" name="Int. J. Syst. Evol. Microbiol.">
        <title>Adaptation of Surface-Associated Bacteria to the Open Ocean: A Genomically Distinct Subpopulation of Phaeobacter gallaeciensis Colonizes Pacific Mesozooplankton.</title>
        <authorList>
            <person name="Freese H.M."/>
            <person name="Methner A."/>
            <person name="Overmann J."/>
        </authorList>
    </citation>
    <scope>NUCLEOTIDE SEQUENCE [LARGE SCALE GENOMIC DNA]</scope>
    <source>
        <strain evidence="3 6">P66</strain>
    </source>
</reference>
<dbReference type="GO" id="GO:0000271">
    <property type="term" value="P:polysaccharide biosynthetic process"/>
    <property type="evidence" value="ECO:0007669"/>
    <property type="project" value="TreeGrafter"/>
</dbReference>
<dbReference type="InterPro" id="IPR015422">
    <property type="entry name" value="PyrdxlP-dep_Trfase_small"/>
</dbReference>
<dbReference type="InterPro" id="IPR015421">
    <property type="entry name" value="PyrdxlP-dep_Trfase_major"/>
</dbReference>
<dbReference type="GO" id="GO:0008483">
    <property type="term" value="F:transaminase activity"/>
    <property type="evidence" value="ECO:0007669"/>
    <property type="project" value="UniProtKB-KW"/>
</dbReference>
<dbReference type="InterPro" id="IPR015424">
    <property type="entry name" value="PyrdxlP-dep_Trfase"/>
</dbReference>
<sequence>MKNFQPPRPITLAQDTISLRELQQTADWMMAGNRLTKAEETVAFEEEFAAWMGSKHAVFVNSGSSANLLMIYAAREAGRLRNNKVIAPAVSWVTTVSPLIQFGFDVRLCDCDPVNLGLDLEHLEQLCKDEAPAMLILVHVLGHANHMKAIQDICDRYDVLLLEDSCEALGSVSGGRKLGCHGAAGSFSFYYGHHISTIEGGMVVTDDSELHQVMLSLRSHGWSRDLNPTLRDQLQLDHNIDDFRNLYTFYYAGFNLRSTDLQAFIGRQQILKLDDICRVRARNFDTYAEELHGYYSQDSETDLLSSFAYGTLVENRMDVFEHLRAQQIECRPLICGNIARHPFWIRHYGREVLPNADLIHDYGIYLPNHHNLSTADVLSVAGTFKAVAQPKTMRDRAA</sequence>
<name>A0A2I7JZW5_9RHOB</name>
<reference evidence="4 5" key="1">
    <citation type="journal article" date="2017" name="Front. Microbiol.">
        <title>Phaeobacter piscinae sp. nov., a species of the Roseobacter group and potential aquaculture probiont.</title>
        <authorList>
            <person name="Sonnenschein E.C."/>
            <person name="Phippen C.B.W."/>
            <person name="Nielsen K.F."/>
            <person name="Mateiu R.V."/>
            <person name="Melchiorsen J."/>
            <person name="Gram L."/>
            <person name="Overmann J."/>
            <person name="Freese H.M."/>
        </authorList>
    </citation>
    <scope>NUCLEOTIDE SEQUENCE [LARGE SCALE GENOMIC DNA]</scope>
    <source>
        <strain evidence="4 5">P88</strain>
    </source>
</reference>
<dbReference type="PANTHER" id="PTHR30244">
    <property type="entry name" value="TRANSAMINASE"/>
    <property type="match status" value="1"/>
</dbReference>
<evidence type="ECO:0000313" key="3">
    <source>
        <dbReference type="EMBL" id="AUQ95899.1"/>
    </source>
</evidence>
<dbReference type="SUPFAM" id="SSF53383">
    <property type="entry name" value="PLP-dependent transferases"/>
    <property type="match status" value="1"/>
</dbReference>